<accession>A0ABZ0UVD1</accession>
<protein>
    <recommendedName>
        <fullName evidence="3">Lipoprotein</fullName>
    </recommendedName>
</protein>
<evidence type="ECO:0008006" key="3">
    <source>
        <dbReference type="Google" id="ProtNLM"/>
    </source>
</evidence>
<gene>
    <name evidence="1" type="ORF">Trichorick_01379</name>
</gene>
<name>A0ABZ0UVD1_9RICK</name>
<dbReference type="Proteomes" id="UP001326613">
    <property type="component" value="Plasmid unnamed1"/>
</dbReference>
<evidence type="ECO:0000313" key="2">
    <source>
        <dbReference type="Proteomes" id="UP001326613"/>
    </source>
</evidence>
<geneLocation type="plasmid" evidence="1 2">
    <name>unnamed1</name>
</geneLocation>
<evidence type="ECO:0000313" key="1">
    <source>
        <dbReference type="EMBL" id="WPY01466.1"/>
    </source>
</evidence>
<keyword evidence="1" id="KW-0614">Plasmid</keyword>
<organism evidence="1 2">
    <name type="scientific">Candidatus Trichorickettsia mobilis</name>
    <dbReference type="NCBI Taxonomy" id="1346319"/>
    <lineage>
        <taxon>Bacteria</taxon>
        <taxon>Pseudomonadati</taxon>
        <taxon>Pseudomonadota</taxon>
        <taxon>Alphaproteobacteria</taxon>
        <taxon>Rickettsiales</taxon>
        <taxon>Rickettsiaceae</taxon>
        <taxon>Rickettsieae</taxon>
        <taxon>Candidatus Trichorickettsia</taxon>
    </lineage>
</organism>
<keyword evidence="2" id="KW-1185">Reference proteome</keyword>
<sequence>MLLSSCSKTSSNFTHKIHLPEMPIAGKEVANELTTVCDKDKCKNIYLWLTKLHDFKIEYNIYKEELAK</sequence>
<reference evidence="1 2" key="1">
    <citation type="submission" date="2022-10" db="EMBL/GenBank/DDBJ databases">
        <title>Host association and intracellularity evolved multiple times independently in the Rickettsiales.</title>
        <authorList>
            <person name="Castelli M."/>
            <person name="Nardi T."/>
            <person name="Gammuto L."/>
            <person name="Bellinzona G."/>
            <person name="Sabaneyeva E."/>
            <person name="Potekhin A."/>
            <person name="Serra V."/>
            <person name="Petroni G."/>
            <person name="Sassera D."/>
        </authorList>
    </citation>
    <scope>NUCLEOTIDE SEQUENCE [LARGE SCALE GENOMIC DNA]</scope>
    <source>
        <strain evidence="1 2">Kr 154-4</strain>
        <plasmid evidence="1 2">unnamed1</plasmid>
    </source>
</reference>
<proteinExistence type="predicted"/>
<dbReference type="EMBL" id="CP112933">
    <property type="protein sequence ID" value="WPY01466.1"/>
    <property type="molecule type" value="Genomic_DNA"/>
</dbReference>